<dbReference type="PANTHER" id="PTHR30336">
    <property type="entry name" value="INNER MEMBRANE PROTEIN, PROBABLE PERMEASE"/>
    <property type="match status" value="1"/>
</dbReference>
<dbReference type="AlphaFoldDB" id="A0A7W7SJE0"/>
<evidence type="ECO:0000313" key="3">
    <source>
        <dbReference type="Proteomes" id="UP000573327"/>
    </source>
</evidence>
<evidence type="ECO:0000259" key="1">
    <source>
        <dbReference type="Pfam" id="PF02698"/>
    </source>
</evidence>
<reference evidence="2 3" key="1">
    <citation type="submission" date="2020-08" db="EMBL/GenBank/DDBJ databases">
        <title>Sequencing the genomes of 1000 actinobacteria strains.</title>
        <authorList>
            <person name="Klenk H.-P."/>
        </authorList>
    </citation>
    <scope>NUCLEOTIDE SEQUENCE [LARGE SCALE GENOMIC DNA]</scope>
    <source>
        <strain evidence="2 3">DSM 44786</strain>
    </source>
</reference>
<proteinExistence type="predicted"/>
<dbReference type="EMBL" id="JACHJR010000001">
    <property type="protein sequence ID" value="MBB4951217.1"/>
    <property type="molecule type" value="Genomic_DNA"/>
</dbReference>
<dbReference type="InterPro" id="IPR014729">
    <property type="entry name" value="Rossmann-like_a/b/a_fold"/>
</dbReference>
<protein>
    <submittedName>
        <fullName evidence="2">Uncharacterized SAM-binding protein YcdF (DUF218 family)</fullName>
    </submittedName>
</protein>
<sequence>MKGTQSQAITDRQWADATLIWDYHQMGHELRPCDVAIGLGSHDLGVPAYTAELFHRGLFGTVVFSGGPNPSRPEAFPRGEAVHFTEHAVALGVPGSAVLQEPRARNTGQNIAFSREVLARAGVEVRSVMLISMPYMERRAFATCRKVWPEVEVVCASAPMSLDEYSKTVGGEKHVIDNLMGDLQRVMKYPELGFAVEQEVPKGVADAYERLHADGFTSRLLT</sequence>
<accession>A0A7W7SJE0</accession>
<dbReference type="RefSeq" id="WP_313069013.1">
    <property type="nucleotide sequence ID" value="NZ_JACHJR010000001.1"/>
</dbReference>
<evidence type="ECO:0000313" key="2">
    <source>
        <dbReference type="EMBL" id="MBB4951217.1"/>
    </source>
</evidence>
<feature type="domain" description="DUF218" evidence="1">
    <location>
        <begin position="48"/>
        <end position="155"/>
    </location>
</feature>
<dbReference type="Proteomes" id="UP000573327">
    <property type="component" value="Unassembled WGS sequence"/>
</dbReference>
<keyword evidence="3" id="KW-1185">Reference proteome</keyword>
<comment type="caution">
    <text evidence="2">The sequence shown here is derived from an EMBL/GenBank/DDBJ whole genome shotgun (WGS) entry which is preliminary data.</text>
</comment>
<dbReference type="GO" id="GO:0005886">
    <property type="term" value="C:plasma membrane"/>
    <property type="evidence" value="ECO:0007669"/>
    <property type="project" value="TreeGrafter"/>
</dbReference>
<name>A0A7W7SJE0_9ACTN</name>
<dbReference type="CDD" id="cd06259">
    <property type="entry name" value="YdcF-like"/>
    <property type="match status" value="1"/>
</dbReference>
<dbReference type="Gene3D" id="3.40.50.620">
    <property type="entry name" value="HUPs"/>
    <property type="match status" value="1"/>
</dbReference>
<organism evidence="2 3">
    <name type="scientific">Kitasatospora gansuensis</name>
    <dbReference type="NCBI Taxonomy" id="258050"/>
    <lineage>
        <taxon>Bacteria</taxon>
        <taxon>Bacillati</taxon>
        <taxon>Actinomycetota</taxon>
        <taxon>Actinomycetes</taxon>
        <taxon>Kitasatosporales</taxon>
        <taxon>Streptomycetaceae</taxon>
        <taxon>Kitasatospora</taxon>
    </lineage>
</organism>
<dbReference type="InterPro" id="IPR003848">
    <property type="entry name" value="DUF218"/>
</dbReference>
<dbReference type="Pfam" id="PF02698">
    <property type="entry name" value="DUF218"/>
    <property type="match status" value="1"/>
</dbReference>
<gene>
    <name evidence="2" type="ORF">F4556_006752</name>
</gene>
<dbReference type="InterPro" id="IPR051599">
    <property type="entry name" value="Cell_Envelope_Assoc"/>
</dbReference>
<dbReference type="PANTHER" id="PTHR30336:SF20">
    <property type="entry name" value="DUF218 DOMAIN-CONTAINING PROTEIN"/>
    <property type="match status" value="1"/>
</dbReference>